<dbReference type="OrthoDB" id="680581at2"/>
<proteinExistence type="predicted"/>
<dbReference type="EMBL" id="VORY01000017">
    <property type="protein sequence ID" value="TXD92787.1"/>
    <property type="molecule type" value="Genomic_DNA"/>
</dbReference>
<comment type="caution">
    <text evidence="1">The sequence shown here is derived from an EMBL/GenBank/DDBJ whole genome shotgun (WGS) entry which is preliminary data.</text>
</comment>
<gene>
    <name evidence="1" type="ORF">ES724_12725</name>
</gene>
<sequence length="70" mass="8421">MERITRILNEITTITLEIETKYPEIYKFLEEDTATLPFMEHPKINSKVLLNYLESLKQLLLHHRETHLIN</sequence>
<evidence type="ECO:0000313" key="2">
    <source>
        <dbReference type="Proteomes" id="UP000321367"/>
    </source>
</evidence>
<keyword evidence="2" id="KW-1185">Reference proteome</keyword>
<dbReference type="AlphaFoldDB" id="A0A5C6ZQ01"/>
<protein>
    <submittedName>
        <fullName evidence="1">Uncharacterized protein</fullName>
    </submittedName>
</protein>
<reference evidence="1 2" key="1">
    <citation type="submission" date="2019-08" db="EMBL/GenBank/DDBJ databases">
        <title>Genome sequence of Gillisia hiemivivida IC154 (type strain).</title>
        <authorList>
            <person name="Bowman J.P."/>
        </authorList>
    </citation>
    <scope>NUCLEOTIDE SEQUENCE [LARGE SCALE GENOMIC DNA]</scope>
    <source>
        <strain evidence="1 2">IC154</strain>
    </source>
</reference>
<dbReference type="RefSeq" id="WP_146933489.1">
    <property type="nucleotide sequence ID" value="NZ_CBCSHZ010000016.1"/>
</dbReference>
<dbReference type="Proteomes" id="UP000321367">
    <property type="component" value="Unassembled WGS sequence"/>
</dbReference>
<name>A0A5C6ZQ01_9FLAO</name>
<organism evidence="1 2">
    <name type="scientific">Gillisia hiemivivida</name>
    <dbReference type="NCBI Taxonomy" id="291190"/>
    <lineage>
        <taxon>Bacteria</taxon>
        <taxon>Pseudomonadati</taxon>
        <taxon>Bacteroidota</taxon>
        <taxon>Flavobacteriia</taxon>
        <taxon>Flavobacteriales</taxon>
        <taxon>Flavobacteriaceae</taxon>
        <taxon>Gillisia</taxon>
    </lineage>
</organism>
<evidence type="ECO:0000313" key="1">
    <source>
        <dbReference type="EMBL" id="TXD92787.1"/>
    </source>
</evidence>
<accession>A0A5C6ZQ01</accession>